<evidence type="ECO:0008006" key="3">
    <source>
        <dbReference type="Google" id="ProtNLM"/>
    </source>
</evidence>
<sequence>MEDYKQQMVSEYSELKERVKKLESMLLDYEYGELDFEPACPIKLLEAQWHTMHNYLYILKQRAEIENIDLEA</sequence>
<proteinExistence type="predicted"/>
<dbReference type="InterPro" id="IPR054052">
    <property type="entry name" value="Y16Q-like"/>
</dbReference>
<name>A0A368UAP5_9STRE</name>
<evidence type="ECO:0000313" key="2">
    <source>
        <dbReference type="Proteomes" id="UP000253215"/>
    </source>
</evidence>
<dbReference type="AlphaFoldDB" id="A0A368UAP5"/>
<protein>
    <recommendedName>
        <fullName evidence="3">Phage protein</fullName>
    </recommendedName>
</protein>
<dbReference type="Proteomes" id="UP000253215">
    <property type="component" value="Unassembled WGS sequence"/>
</dbReference>
<reference evidence="1 2" key="1">
    <citation type="journal article" date="2018" name="Sci. Rep.">
        <title>Network-guided genomic and metagenomic analysis of the faecal microbiota of the critically endangered kakapo.</title>
        <authorList>
            <person name="Waite D.W."/>
            <person name="Dsouza M."/>
            <person name="Sekiguchi Y."/>
            <person name="Hugenholtz P."/>
            <person name="Taylor M.W."/>
        </authorList>
    </citation>
    <scope>NUCLEOTIDE SEQUENCE [LARGE SCALE GENOMIC DNA]</scope>
    <source>
        <strain evidence="1 2">BI02</strain>
    </source>
</reference>
<comment type="caution">
    <text evidence="1">The sequence shown here is derived from an EMBL/GenBank/DDBJ whole genome shotgun (WGS) entry which is preliminary data.</text>
</comment>
<dbReference type="EMBL" id="NETH01000079">
    <property type="protein sequence ID" value="RCW16120.1"/>
    <property type="molecule type" value="Genomic_DNA"/>
</dbReference>
<organism evidence="1 2">
    <name type="scientific">Streptococcus gallolyticus</name>
    <dbReference type="NCBI Taxonomy" id="315405"/>
    <lineage>
        <taxon>Bacteria</taxon>
        <taxon>Bacillati</taxon>
        <taxon>Bacillota</taxon>
        <taxon>Bacilli</taxon>
        <taxon>Lactobacillales</taxon>
        <taxon>Streptococcaceae</taxon>
        <taxon>Streptococcus</taxon>
    </lineage>
</organism>
<dbReference type="Pfam" id="PF21825">
    <property type="entry name" value="crAss001_48"/>
    <property type="match status" value="1"/>
</dbReference>
<gene>
    <name evidence="1" type="ORF">CAC02_10395</name>
</gene>
<accession>A0A368UAP5</accession>
<evidence type="ECO:0000313" key="1">
    <source>
        <dbReference type="EMBL" id="RCW16120.1"/>
    </source>
</evidence>